<dbReference type="EMBL" id="LSSN01002617">
    <property type="protein sequence ID" value="OMJ15606.1"/>
    <property type="molecule type" value="Genomic_DNA"/>
</dbReference>
<gene>
    <name evidence="1" type="ORF">AYI70_g7158</name>
</gene>
<protein>
    <submittedName>
        <fullName evidence="1">Uncharacterized protein</fullName>
    </submittedName>
</protein>
<dbReference type="AlphaFoldDB" id="A0A1R1XLX9"/>
<proteinExistence type="predicted"/>
<reference evidence="1 2" key="1">
    <citation type="submission" date="2017-01" db="EMBL/GenBank/DDBJ databases">
        <authorList>
            <person name="Mah S.A."/>
            <person name="Swanson W.J."/>
            <person name="Moy G.W."/>
            <person name="Vacquier V.D."/>
        </authorList>
    </citation>
    <scope>NUCLEOTIDE SEQUENCE [LARGE SCALE GENOMIC DNA]</scope>
    <source>
        <strain evidence="1 2">GSMNP</strain>
    </source>
</reference>
<sequence length="18" mass="1993">MDGIFSTPNFTVLGPKIR</sequence>
<keyword evidence="2" id="KW-1185">Reference proteome</keyword>
<name>A0A1R1XLX9_9FUNG</name>
<dbReference type="Proteomes" id="UP000187283">
    <property type="component" value="Unassembled WGS sequence"/>
</dbReference>
<evidence type="ECO:0000313" key="2">
    <source>
        <dbReference type="Proteomes" id="UP000187283"/>
    </source>
</evidence>
<accession>A0A1R1XLX9</accession>
<evidence type="ECO:0000313" key="1">
    <source>
        <dbReference type="EMBL" id="OMJ15606.1"/>
    </source>
</evidence>
<organism evidence="1 2">
    <name type="scientific">Smittium culicis</name>
    <dbReference type="NCBI Taxonomy" id="133412"/>
    <lineage>
        <taxon>Eukaryota</taxon>
        <taxon>Fungi</taxon>
        <taxon>Fungi incertae sedis</taxon>
        <taxon>Zoopagomycota</taxon>
        <taxon>Kickxellomycotina</taxon>
        <taxon>Harpellomycetes</taxon>
        <taxon>Harpellales</taxon>
        <taxon>Legeriomycetaceae</taxon>
        <taxon>Smittium</taxon>
    </lineage>
</organism>
<comment type="caution">
    <text evidence="1">The sequence shown here is derived from an EMBL/GenBank/DDBJ whole genome shotgun (WGS) entry which is preliminary data.</text>
</comment>
<feature type="non-terminal residue" evidence="1">
    <location>
        <position position="18"/>
    </location>
</feature>